<name>A0A2U2I6N3_9BURK</name>
<evidence type="ECO:0000313" key="2">
    <source>
        <dbReference type="EMBL" id="PWF55406.1"/>
    </source>
</evidence>
<evidence type="ECO:0000259" key="1">
    <source>
        <dbReference type="Pfam" id="PF09994"/>
    </source>
</evidence>
<reference evidence="2 3" key="1">
    <citation type="submission" date="2018-04" db="EMBL/GenBank/DDBJ databases">
        <title>Massilia violaceinigra sp. nov., a novel purple-pigmented bacterium isolated from Tianshan glacier, Xinjiang, China.</title>
        <authorList>
            <person name="Wang H."/>
        </authorList>
    </citation>
    <scope>NUCLEOTIDE SEQUENCE [LARGE SCALE GENOMIC DNA]</scope>
    <source>
        <strain evidence="2 3">B448-2</strain>
    </source>
</reference>
<dbReference type="AlphaFoldDB" id="A0A2U2I6N3"/>
<dbReference type="PANTHER" id="PTHR33840:SF1">
    <property type="entry name" value="TLE1 PHOSPHOLIPASE DOMAIN-CONTAINING PROTEIN"/>
    <property type="match status" value="1"/>
</dbReference>
<protein>
    <submittedName>
        <fullName evidence="2">DUF2235 domain-containing protein</fullName>
    </submittedName>
</protein>
<organism evidence="2 3">
    <name type="scientific">Massilia glaciei</name>
    <dbReference type="NCBI Taxonomy" id="1524097"/>
    <lineage>
        <taxon>Bacteria</taxon>
        <taxon>Pseudomonadati</taxon>
        <taxon>Pseudomonadota</taxon>
        <taxon>Betaproteobacteria</taxon>
        <taxon>Burkholderiales</taxon>
        <taxon>Oxalobacteraceae</taxon>
        <taxon>Telluria group</taxon>
        <taxon>Massilia</taxon>
    </lineage>
</organism>
<dbReference type="SUPFAM" id="SSF53474">
    <property type="entry name" value="alpha/beta-Hydrolases"/>
    <property type="match status" value="1"/>
</dbReference>
<feature type="domain" description="T6SS Phospholipase effector Tle1-like catalytic" evidence="1">
    <location>
        <begin position="2"/>
        <end position="304"/>
    </location>
</feature>
<gene>
    <name evidence="2" type="ORF">C7C56_002035</name>
</gene>
<dbReference type="RefSeq" id="WP_106755836.1">
    <property type="nucleotide sequence ID" value="NZ_PXWF02000027.1"/>
</dbReference>
<dbReference type="EMBL" id="PXWF02000027">
    <property type="protein sequence ID" value="PWF55406.1"/>
    <property type="molecule type" value="Genomic_DNA"/>
</dbReference>
<dbReference type="PANTHER" id="PTHR33840">
    <property type="match status" value="1"/>
</dbReference>
<dbReference type="InterPro" id="IPR029058">
    <property type="entry name" value="AB_hydrolase_fold"/>
</dbReference>
<dbReference type="Proteomes" id="UP000241421">
    <property type="component" value="Unassembled WGS sequence"/>
</dbReference>
<proteinExistence type="predicted"/>
<dbReference type="InterPro" id="IPR018712">
    <property type="entry name" value="Tle1-like_cat"/>
</dbReference>
<dbReference type="OrthoDB" id="4378831at2"/>
<comment type="caution">
    <text evidence="2">The sequence shown here is derived from an EMBL/GenBank/DDBJ whole genome shotgun (WGS) entry which is preliminary data.</text>
</comment>
<dbReference type="Pfam" id="PF09994">
    <property type="entry name" value="T6SS_Tle1-like_cat"/>
    <property type="match status" value="1"/>
</dbReference>
<accession>A0A2U2I6N3</accession>
<keyword evidence="3" id="KW-1185">Reference proteome</keyword>
<evidence type="ECO:0000313" key="3">
    <source>
        <dbReference type="Proteomes" id="UP000241421"/>
    </source>
</evidence>
<sequence length="399" mass="43587">MKSIIFCADGTWNGPDGDDDLDGVPDITNVLRLFLALEGREAAADWRKSNEKEKVLTDAAGQVVHVAKYLYGAGDASNRLVQMLGGAFGAADISRIVRGYTFISRNYVPGDKIILVGFSRGAYTARALAGMIAAVGLLNPRPELLRNKDFAYRLGCAAWHQYRHQSVREVSPALLSKLDALADDLPRFLSRTLAPGDLRPVDAIEAIAVWDTVGELGIPHFVGEDRRVGALRFADTRLSAKVAHAFQAIAVDELRIDFQPTLWDHEERIEQALFPGAHADVGGGYPRRENESCLSDGALEWMVSRLKLIGVGFQPLRIAANHAAPEHQPWTRGKFKARPAVERTLPRPPVLKLHVSVARRWEAKSVLLEGAVPSLYRPMNLSAYLDAAGNPHAGVAVVG</sequence>